<dbReference type="PROSITE" id="PS50835">
    <property type="entry name" value="IG_LIKE"/>
    <property type="match status" value="1"/>
</dbReference>
<name>A0A672U0X8_STRHB</name>
<protein>
    <submittedName>
        <fullName evidence="6">CD48 antigen-like</fullName>
    </submittedName>
</protein>
<dbReference type="InterPro" id="IPR015631">
    <property type="entry name" value="CD2/SLAM_rcpt"/>
</dbReference>
<comment type="subcellular location">
    <subcellularLocation>
        <location evidence="1">Membrane</location>
    </subcellularLocation>
</comment>
<dbReference type="SUPFAM" id="SSF48726">
    <property type="entry name" value="Immunoglobulin"/>
    <property type="match status" value="1"/>
</dbReference>
<evidence type="ECO:0000313" key="7">
    <source>
        <dbReference type="Proteomes" id="UP000472266"/>
    </source>
</evidence>
<dbReference type="GO" id="GO:0042110">
    <property type="term" value="P:T cell activation"/>
    <property type="evidence" value="ECO:0007669"/>
    <property type="project" value="TreeGrafter"/>
</dbReference>
<dbReference type="Proteomes" id="UP000472266">
    <property type="component" value="Unplaced"/>
</dbReference>
<dbReference type="PANTHER" id="PTHR12080:SF18">
    <property type="entry name" value="SLAM FAMILY MEMBER 9"/>
    <property type="match status" value="1"/>
</dbReference>
<accession>A0A672U0X8</accession>
<keyword evidence="3" id="KW-0472">Membrane</keyword>
<dbReference type="InterPro" id="IPR013783">
    <property type="entry name" value="Ig-like_fold"/>
</dbReference>
<gene>
    <name evidence="6" type="primary">LOC115602683</name>
</gene>
<organism evidence="6 7">
    <name type="scientific">Strigops habroptila</name>
    <name type="common">Kakapo</name>
    <dbReference type="NCBI Taxonomy" id="2489341"/>
    <lineage>
        <taxon>Eukaryota</taxon>
        <taxon>Metazoa</taxon>
        <taxon>Chordata</taxon>
        <taxon>Craniata</taxon>
        <taxon>Vertebrata</taxon>
        <taxon>Euteleostomi</taxon>
        <taxon>Archelosauria</taxon>
        <taxon>Archosauria</taxon>
        <taxon>Dinosauria</taxon>
        <taxon>Saurischia</taxon>
        <taxon>Theropoda</taxon>
        <taxon>Coelurosauria</taxon>
        <taxon>Aves</taxon>
        <taxon>Neognathae</taxon>
        <taxon>Neoaves</taxon>
        <taxon>Telluraves</taxon>
        <taxon>Australaves</taxon>
        <taxon>Psittaciformes</taxon>
        <taxon>Psittacidae</taxon>
        <taxon>Strigops</taxon>
    </lineage>
</organism>
<evidence type="ECO:0000256" key="3">
    <source>
        <dbReference type="ARBA" id="ARBA00023136"/>
    </source>
</evidence>
<sequence>MWELLDHHLLPATAFTGLMSSVTVHDVLNLQPVTPAGCNWVFPSVQGSSTTASRGGRAEVAHLAVSARQGLVAQHGPITAACRDHAQMVQAGSRGPGRATAWRRGSPCCSLGLDAESRLVAGLTVAMLFPLFITQAQARQKPSSEVVGAVHGVAYLSPSLQSTISYHEVHWRRNDTLNLAIRDSSGKVWYRNNSYRGRLELFPNNTLKISRLQKNDSSMYQLYLEDEMGKGLIENVLLTVYELVPKPTVKAKVVMGNPERCEATLECSVGLEGVTYEWISPSQFQWDRVSASELHVSLNTSPDTYTCRVSNPVSSNNASLIYRHPCSWTDESSSATSCTTTSVLVALALQLLLLLALA</sequence>
<dbReference type="InterPro" id="IPR007110">
    <property type="entry name" value="Ig-like_dom"/>
</dbReference>
<keyword evidence="4" id="KW-0325">Glycoprotein</keyword>
<evidence type="ECO:0000256" key="1">
    <source>
        <dbReference type="ARBA" id="ARBA00004370"/>
    </source>
</evidence>
<keyword evidence="2" id="KW-0732">Signal</keyword>
<dbReference type="AlphaFoldDB" id="A0A672U0X8"/>
<dbReference type="Ensembl" id="ENSSHBT00005009267.1">
    <property type="protein sequence ID" value="ENSSHBP00005007702.1"/>
    <property type="gene ID" value="ENSSHBG00005006733.1"/>
</dbReference>
<feature type="domain" description="Ig-like" evidence="5">
    <location>
        <begin position="245"/>
        <end position="319"/>
    </location>
</feature>
<dbReference type="Ensembl" id="ENSSHBT00005009299.1">
    <property type="protein sequence ID" value="ENSSHBP00005007731.1"/>
    <property type="gene ID" value="ENSSHBG00005006733.1"/>
</dbReference>
<reference evidence="6" key="1">
    <citation type="submission" date="2025-05" db="UniProtKB">
        <authorList>
            <consortium name="Ensembl"/>
        </authorList>
    </citation>
    <scope>IDENTIFICATION</scope>
</reference>
<evidence type="ECO:0000256" key="2">
    <source>
        <dbReference type="ARBA" id="ARBA00022729"/>
    </source>
</evidence>
<evidence type="ECO:0000313" key="6">
    <source>
        <dbReference type="Ensembl" id="ENSSHBP00005007731.1"/>
    </source>
</evidence>
<dbReference type="GO" id="GO:0009897">
    <property type="term" value="C:external side of plasma membrane"/>
    <property type="evidence" value="ECO:0007669"/>
    <property type="project" value="TreeGrafter"/>
</dbReference>
<evidence type="ECO:0000256" key="4">
    <source>
        <dbReference type="ARBA" id="ARBA00023180"/>
    </source>
</evidence>
<evidence type="ECO:0000259" key="5">
    <source>
        <dbReference type="PROSITE" id="PS50835"/>
    </source>
</evidence>
<dbReference type="Gene3D" id="2.60.40.10">
    <property type="entry name" value="Immunoglobulins"/>
    <property type="match status" value="2"/>
</dbReference>
<dbReference type="GeneTree" id="ENSGT01030000234540"/>
<dbReference type="PANTHER" id="PTHR12080">
    <property type="entry name" value="SIGNALING LYMPHOCYTIC ACTIVATION MOLECULE"/>
    <property type="match status" value="1"/>
</dbReference>
<keyword evidence="7" id="KW-1185">Reference proteome</keyword>
<proteinExistence type="predicted"/>
<dbReference type="InterPro" id="IPR036179">
    <property type="entry name" value="Ig-like_dom_sf"/>
</dbReference>